<comment type="caution">
    <text evidence="1">The sequence shown here is derived from an EMBL/GenBank/DDBJ whole genome shotgun (WGS) entry which is preliminary data.</text>
</comment>
<name>A0ABY0TKB6_9PROT</name>
<gene>
    <name evidence="1" type="ORF">SAMN05216402_2097</name>
</gene>
<keyword evidence="2" id="KW-1185">Reference proteome</keyword>
<reference evidence="1 2" key="1">
    <citation type="submission" date="2016-10" db="EMBL/GenBank/DDBJ databases">
        <authorList>
            <person name="Varghese N."/>
            <person name="Submissions S."/>
        </authorList>
    </citation>
    <scope>NUCLEOTIDE SEQUENCE [LARGE SCALE GENOMIC DNA]</scope>
    <source>
        <strain evidence="1 2">Nl1</strain>
    </source>
</reference>
<accession>A0ABY0TKB6</accession>
<sequence>METRIADCPLGAKCEEIKIEAGKPMLYRCPWYVQVRGVDMNTGEETGNWGCAIAWMPALMINTANESRKGAAATESFRNEMVKRSAQSQQMQEALFVATQQKLLQGEGKTCE</sequence>
<evidence type="ECO:0000313" key="2">
    <source>
        <dbReference type="Proteomes" id="UP000183471"/>
    </source>
</evidence>
<evidence type="ECO:0000313" key="1">
    <source>
        <dbReference type="EMBL" id="SDQ74036.1"/>
    </source>
</evidence>
<organism evidence="1 2">
    <name type="scientific">Nitrosospira multiformis</name>
    <dbReference type="NCBI Taxonomy" id="1231"/>
    <lineage>
        <taxon>Bacteria</taxon>
        <taxon>Pseudomonadati</taxon>
        <taxon>Pseudomonadota</taxon>
        <taxon>Betaproteobacteria</taxon>
        <taxon>Nitrosomonadales</taxon>
        <taxon>Nitrosomonadaceae</taxon>
        <taxon>Nitrosospira</taxon>
    </lineage>
</organism>
<dbReference type="Proteomes" id="UP000183471">
    <property type="component" value="Unassembled WGS sequence"/>
</dbReference>
<protein>
    <submittedName>
        <fullName evidence="1">Uncharacterized protein</fullName>
    </submittedName>
</protein>
<dbReference type="EMBL" id="FNKY01000001">
    <property type="protein sequence ID" value="SDQ74036.1"/>
    <property type="molecule type" value="Genomic_DNA"/>
</dbReference>
<dbReference type="RefSeq" id="WP_107797585.1">
    <property type="nucleotide sequence ID" value="NZ_FNKY01000001.1"/>
</dbReference>
<proteinExistence type="predicted"/>